<keyword evidence="3" id="KW-1185">Reference proteome</keyword>
<organism evidence="2 3">
    <name type="scientific">Stylosanthes scabra</name>
    <dbReference type="NCBI Taxonomy" id="79078"/>
    <lineage>
        <taxon>Eukaryota</taxon>
        <taxon>Viridiplantae</taxon>
        <taxon>Streptophyta</taxon>
        <taxon>Embryophyta</taxon>
        <taxon>Tracheophyta</taxon>
        <taxon>Spermatophyta</taxon>
        <taxon>Magnoliopsida</taxon>
        <taxon>eudicotyledons</taxon>
        <taxon>Gunneridae</taxon>
        <taxon>Pentapetalae</taxon>
        <taxon>rosids</taxon>
        <taxon>fabids</taxon>
        <taxon>Fabales</taxon>
        <taxon>Fabaceae</taxon>
        <taxon>Papilionoideae</taxon>
        <taxon>50 kb inversion clade</taxon>
        <taxon>dalbergioids sensu lato</taxon>
        <taxon>Dalbergieae</taxon>
        <taxon>Pterocarpus clade</taxon>
        <taxon>Stylosanthes</taxon>
    </lineage>
</organism>
<dbReference type="EMBL" id="JASCZI010090873">
    <property type="protein sequence ID" value="MED6147347.1"/>
    <property type="molecule type" value="Genomic_DNA"/>
</dbReference>
<comment type="caution">
    <text evidence="2">The sequence shown here is derived from an EMBL/GenBank/DDBJ whole genome shotgun (WGS) entry which is preliminary data.</text>
</comment>
<feature type="region of interest" description="Disordered" evidence="1">
    <location>
        <begin position="87"/>
        <end position="123"/>
    </location>
</feature>
<gene>
    <name evidence="2" type="ORF">PIB30_043327</name>
</gene>
<name>A0ABU6TF56_9FABA</name>
<reference evidence="2 3" key="1">
    <citation type="journal article" date="2023" name="Plants (Basel)">
        <title>Bridging the Gap: Combining Genomics and Transcriptomics Approaches to Understand Stylosanthes scabra, an Orphan Legume from the Brazilian Caatinga.</title>
        <authorList>
            <person name="Ferreira-Neto J.R.C."/>
            <person name="da Silva M.D."/>
            <person name="Binneck E."/>
            <person name="de Melo N.F."/>
            <person name="da Silva R.H."/>
            <person name="de Melo A.L.T.M."/>
            <person name="Pandolfi V."/>
            <person name="Bustamante F.O."/>
            <person name="Brasileiro-Vidal A.C."/>
            <person name="Benko-Iseppon A.M."/>
        </authorList>
    </citation>
    <scope>NUCLEOTIDE SEQUENCE [LARGE SCALE GENOMIC DNA]</scope>
    <source>
        <tissue evidence="2">Leaves</tissue>
    </source>
</reference>
<evidence type="ECO:0000313" key="3">
    <source>
        <dbReference type="Proteomes" id="UP001341840"/>
    </source>
</evidence>
<evidence type="ECO:0000256" key="1">
    <source>
        <dbReference type="SAM" id="MobiDB-lite"/>
    </source>
</evidence>
<protein>
    <submittedName>
        <fullName evidence="2">Uncharacterized protein</fullName>
    </submittedName>
</protein>
<evidence type="ECO:0000313" key="2">
    <source>
        <dbReference type="EMBL" id="MED6147347.1"/>
    </source>
</evidence>
<accession>A0ABU6TF56</accession>
<proteinExistence type="predicted"/>
<sequence length="123" mass="13619">MVEGLDRLPVYPPGYETYIIDGCSGWALSLEALPSRYQSLERCHRGVTKFESTEYETQSARPWIEILCVPMITTDPRLHGLSLKENELPQGGRVNPYPKILGIHNSGGSGSYDKTRVNPASPG</sequence>
<dbReference type="Proteomes" id="UP001341840">
    <property type="component" value="Unassembled WGS sequence"/>
</dbReference>